<gene>
    <name evidence="9" type="ORF">F2Q70_00009750</name>
</gene>
<dbReference type="Pfam" id="PF01490">
    <property type="entry name" value="Aa_trans"/>
    <property type="match status" value="1"/>
</dbReference>
<comment type="subcellular location">
    <subcellularLocation>
        <location evidence="1">Membrane</location>
    </subcellularLocation>
</comment>
<evidence type="ECO:0000256" key="2">
    <source>
        <dbReference type="ARBA" id="ARBA00022448"/>
    </source>
</evidence>
<organism evidence="9">
    <name type="scientific">Brassica cretica</name>
    <name type="common">Mustard</name>
    <dbReference type="NCBI Taxonomy" id="69181"/>
    <lineage>
        <taxon>Eukaryota</taxon>
        <taxon>Viridiplantae</taxon>
        <taxon>Streptophyta</taxon>
        <taxon>Embryophyta</taxon>
        <taxon>Tracheophyta</taxon>
        <taxon>Spermatophyta</taxon>
        <taxon>Magnoliopsida</taxon>
        <taxon>eudicotyledons</taxon>
        <taxon>Gunneridae</taxon>
        <taxon>Pentapetalae</taxon>
        <taxon>rosids</taxon>
        <taxon>malvids</taxon>
        <taxon>Brassicales</taxon>
        <taxon>Brassicaceae</taxon>
        <taxon>Brassiceae</taxon>
        <taxon>Brassica</taxon>
    </lineage>
</organism>
<keyword evidence="3 7" id="KW-0812">Transmembrane</keyword>
<sequence>MDHSSTKAGKWCHSWCYRGVSVSHGHQHFFIKLQFRARGKRSCSTKRSFSLVSLILQSASCDSCLDRQDRIVLTFHVRNLVAYLMIETIFSGQFLRQPSKCSSPVYVLFMAGINILCGVSLLTMPYAVKEGGWLGLIILFFFGIITCYTGILLKRCLESSPDIHTYPDIGQAAFGFTGRLIISILLYMELYACCVEYIIMMSDNLSRFFPNVSLNVAGVSIDSSQIFAIATALIVLPTVWLRDLSLLSYLSAGGVFSSILLALCLFWVGSVDGIGFHSGGQALDLSNLPVAIGIFGFGFSGHAVFPNIYSSMKDPSKFPLVLIISFGFCVVFYIAVAVCGYSMFGEAIQSQFTLSMPQQFTSSKIAVWTAVSIT</sequence>
<evidence type="ECO:0000256" key="6">
    <source>
        <dbReference type="ARBA" id="ARBA00023136"/>
    </source>
</evidence>
<feature type="transmembrane region" description="Helical" evidence="7">
    <location>
        <begin position="288"/>
        <end position="308"/>
    </location>
</feature>
<keyword evidence="4" id="KW-0029">Amino-acid transport</keyword>
<feature type="transmembrane region" description="Helical" evidence="7">
    <location>
        <begin position="133"/>
        <end position="153"/>
    </location>
</feature>
<evidence type="ECO:0000256" key="1">
    <source>
        <dbReference type="ARBA" id="ARBA00004370"/>
    </source>
</evidence>
<evidence type="ECO:0000256" key="7">
    <source>
        <dbReference type="SAM" id="Phobius"/>
    </source>
</evidence>
<name>A0A8S9M1F3_BRACR</name>
<dbReference type="EMBL" id="QGKY02000089">
    <property type="protein sequence ID" value="KAF2611738.1"/>
    <property type="molecule type" value="Genomic_DNA"/>
</dbReference>
<proteinExistence type="predicted"/>
<feature type="domain" description="Amino acid transporter transmembrane" evidence="8">
    <location>
        <begin position="113"/>
        <end position="366"/>
    </location>
</feature>
<dbReference type="GO" id="GO:0016020">
    <property type="term" value="C:membrane"/>
    <property type="evidence" value="ECO:0007669"/>
    <property type="project" value="UniProtKB-SubCell"/>
</dbReference>
<comment type="caution">
    <text evidence="9">The sequence shown here is derived from an EMBL/GenBank/DDBJ whole genome shotgun (WGS) entry which is preliminary data.</text>
</comment>
<evidence type="ECO:0000256" key="4">
    <source>
        <dbReference type="ARBA" id="ARBA00022970"/>
    </source>
</evidence>
<accession>A0A8S9M1F3</accession>
<dbReference type="PANTHER" id="PTHR48017">
    <property type="entry name" value="OS05G0424000 PROTEIN-RELATED"/>
    <property type="match status" value="1"/>
</dbReference>
<evidence type="ECO:0000256" key="5">
    <source>
        <dbReference type="ARBA" id="ARBA00022989"/>
    </source>
</evidence>
<evidence type="ECO:0000256" key="3">
    <source>
        <dbReference type="ARBA" id="ARBA00022692"/>
    </source>
</evidence>
<feature type="transmembrane region" description="Helical" evidence="7">
    <location>
        <begin position="320"/>
        <end position="344"/>
    </location>
</feature>
<reference evidence="9" key="1">
    <citation type="submission" date="2019-12" db="EMBL/GenBank/DDBJ databases">
        <title>Genome sequencing and annotation of Brassica cretica.</title>
        <authorList>
            <person name="Studholme D.J."/>
            <person name="Sarris P.F."/>
        </authorList>
    </citation>
    <scope>NUCLEOTIDE SEQUENCE</scope>
    <source>
        <strain evidence="9">PFS-102/07</strain>
        <tissue evidence="9">Leaf</tissue>
    </source>
</reference>
<feature type="transmembrane region" description="Helical" evidence="7">
    <location>
        <begin position="219"/>
        <end position="239"/>
    </location>
</feature>
<feature type="transmembrane region" description="Helical" evidence="7">
    <location>
        <begin position="246"/>
        <end position="268"/>
    </location>
</feature>
<dbReference type="AlphaFoldDB" id="A0A8S9M1F3"/>
<keyword evidence="2" id="KW-0813">Transport</keyword>
<keyword evidence="5 7" id="KW-1133">Transmembrane helix</keyword>
<evidence type="ECO:0000259" key="8">
    <source>
        <dbReference type="Pfam" id="PF01490"/>
    </source>
</evidence>
<evidence type="ECO:0000313" key="9">
    <source>
        <dbReference type="EMBL" id="KAF2611738.1"/>
    </source>
</evidence>
<dbReference type="GO" id="GO:0006865">
    <property type="term" value="P:amino acid transport"/>
    <property type="evidence" value="ECO:0007669"/>
    <property type="project" value="UniProtKB-KW"/>
</dbReference>
<feature type="transmembrane region" description="Helical" evidence="7">
    <location>
        <begin position="174"/>
        <end position="199"/>
    </location>
</feature>
<dbReference type="InterPro" id="IPR013057">
    <property type="entry name" value="AA_transpt_TM"/>
</dbReference>
<protein>
    <recommendedName>
        <fullName evidence="8">Amino acid transporter transmembrane domain-containing protein</fullName>
    </recommendedName>
</protein>
<keyword evidence="6 7" id="KW-0472">Membrane</keyword>
<feature type="transmembrane region" description="Helical" evidence="7">
    <location>
        <begin position="105"/>
        <end position="127"/>
    </location>
</feature>